<accession>A0ABZ0W7K7</accession>
<sequence length="480" mass="53604">MNRRRFLQNSVSMAGVGILAPHLIANKTAGMYHIEQFTDEGLSQFTYAILFDKKIVLIDPSRDPQPFYDYAGQNNATIIAVIETHPHADFISSHAEIYRKLQSRIYVSEKLHAKYPHHAVKDGDIIALNNHLVLKVLDTPGHSPDSISIVLRQDDIDKAVFTGDALLFGDVGRPDLREYGKNENEQRASLAKAMYNTVQKKYTPLDDQVIVYPAHGAGSLCGNAIRNVKSSTVGEEKQNNHAFHHASESDFVAAILKDLPFIPKYFPYDVELNRAGAADVKPGIEKIKLLTENYRPAEKALVVDIRPKSDLQEAYYPGAIYVPEGKKFETWLGTVIAPGEKFYLAVQDAAAFHTAVKKLAKIGYESNIAGGFVYTAKHQYPNFLNGKPFSLSDKDDYTIVDVRNKKEYDEDPIIASSVNIPLPELGKRLAEIPKDKPIVVHCASGYRSSIATSIIRKEYPQLSILDLGEEVTRIKKQKTH</sequence>
<feature type="domain" description="Rhodanese" evidence="2">
    <location>
        <begin position="296"/>
        <end position="384"/>
    </location>
</feature>
<feature type="domain" description="Rhodanese" evidence="2">
    <location>
        <begin position="393"/>
        <end position="473"/>
    </location>
</feature>
<proteinExistence type="predicted"/>
<name>A0ABZ0W7K7_9BACT</name>
<protein>
    <submittedName>
        <fullName evidence="3">MBL fold metallo-hydrolase</fullName>
    </submittedName>
</protein>
<dbReference type="InterPro" id="IPR001279">
    <property type="entry name" value="Metallo-B-lactamas"/>
</dbReference>
<dbReference type="SUPFAM" id="SSF56281">
    <property type="entry name" value="Metallo-hydrolase/oxidoreductase"/>
    <property type="match status" value="1"/>
</dbReference>
<dbReference type="Pfam" id="PF00581">
    <property type="entry name" value="Rhodanese"/>
    <property type="match status" value="1"/>
</dbReference>
<reference evidence="3 4" key="1">
    <citation type="submission" date="2023-12" db="EMBL/GenBank/DDBJ databases">
        <title>Genome sequencing and assembly of bacterial species from a model synthetic community.</title>
        <authorList>
            <person name="Hogle S.L."/>
        </authorList>
    </citation>
    <scope>NUCLEOTIDE SEQUENCE [LARGE SCALE GENOMIC DNA]</scope>
    <source>
        <strain evidence="3 4">HAMBI_3031</strain>
    </source>
</reference>
<dbReference type="InterPro" id="IPR051682">
    <property type="entry name" value="Mito_Persulfide_Diox"/>
</dbReference>
<gene>
    <name evidence="3" type="ORF">U0035_20500</name>
</gene>
<keyword evidence="1" id="KW-0479">Metal-binding</keyword>
<dbReference type="SMART" id="SM00849">
    <property type="entry name" value="Lactamase_B"/>
    <property type="match status" value="1"/>
</dbReference>
<dbReference type="InterPro" id="IPR044528">
    <property type="entry name" value="POD-like_MBL-fold"/>
</dbReference>
<dbReference type="Pfam" id="PF00753">
    <property type="entry name" value="Lactamase_B"/>
    <property type="match status" value="1"/>
</dbReference>
<dbReference type="Gene3D" id="3.60.15.10">
    <property type="entry name" value="Ribonuclease Z/Hydroxyacylglutathione hydrolase-like"/>
    <property type="match status" value="1"/>
</dbReference>
<dbReference type="RefSeq" id="WP_114790803.1">
    <property type="nucleotide sequence ID" value="NZ_CP139960.1"/>
</dbReference>
<dbReference type="InterPro" id="IPR036873">
    <property type="entry name" value="Rhodanese-like_dom_sf"/>
</dbReference>
<dbReference type="Proteomes" id="UP001325680">
    <property type="component" value="Chromosome"/>
</dbReference>
<dbReference type="InterPro" id="IPR001763">
    <property type="entry name" value="Rhodanese-like_dom"/>
</dbReference>
<dbReference type="PROSITE" id="PS50206">
    <property type="entry name" value="RHODANESE_3"/>
    <property type="match status" value="2"/>
</dbReference>
<evidence type="ECO:0000313" key="4">
    <source>
        <dbReference type="Proteomes" id="UP001325680"/>
    </source>
</evidence>
<dbReference type="Gene3D" id="3.40.250.10">
    <property type="entry name" value="Rhodanese-like domain"/>
    <property type="match status" value="2"/>
</dbReference>
<evidence type="ECO:0000313" key="3">
    <source>
        <dbReference type="EMBL" id="WQD38051.1"/>
    </source>
</evidence>
<dbReference type="PANTHER" id="PTHR43084:SF1">
    <property type="entry name" value="PERSULFIDE DIOXYGENASE ETHE1, MITOCHONDRIAL"/>
    <property type="match status" value="1"/>
</dbReference>
<keyword evidence="4" id="KW-1185">Reference proteome</keyword>
<dbReference type="SMART" id="SM00450">
    <property type="entry name" value="RHOD"/>
    <property type="match status" value="2"/>
</dbReference>
<evidence type="ECO:0000259" key="2">
    <source>
        <dbReference type="PROSITE" id="PS50206"/>
    </source>
</evidence>
<dbReference type="CDD" id="cd00158">
    <property type="entry name" value="RHOD"/>
    <property type="match status" value="1"/>
</dbReference>
<dbReference type="SUPFAM" id="SSF52821">
    <property type="entry name" value="Rhodanese/Cell cycle control phosphatase"/>
    <property type="match status" value="2"/>
</dbReference>
<dbReference type="CDD" id="cd07724">
    <property type="entry name" value="POD-like_MBL-fold"/>
    <property type="match status" value="1"/>
</dbReference>
<dbReference type="EMBL" id="CP139960">
    <property type="protein sequence ID" value="WQD38051.1"/>
    <property type="molecule type" value="Genomic_DNA"/>
</dbReference>
<dbReference type="InterPro" id="IPR036866">
    <property type="entry name" value="RibonucZ/Hydroxyglut_hydro"/>
</dbReference>
<dbReference type="PANTHER" id="PTHR43084">
    <property type="entry name" value="PERSULFIDE DIOXYGENASE ETHE1"/>
    <property type="match status" value="1"/>
</dbReference>
<organism evidence="3 4">
    <name type="scientific">Niabella yanshanensis</name>
    <dbReference type="NCBI Taxonomy" id="577386"/>
    <lineage>
        <taxon>Bacteria</taxon>
        <taxon>Pseudomonadati</taxon>
        <taxon>Bacteroidota</taxon>
        <taxon>Chitinophagia</taxon>
        <taxon>Chitinophagales</taxon>
        <taxon>Chitinophagaceae</taxon>
        <taxon>Niabella</taxon>
    </lineage>
</organism>
<evidence type="ECO:0000256" key="1">
    <source>
        <dbReference type="ARBA" id="ARBA00022723"/>
    </source>
</evidence>